<gene>
    <name evidence="7" type="ORF">C3B59_14680</name>
</gene>
<organism evidence="7 8">
    <name type="scientific">Cryobacterium zongtaii</name>
    <dbReference type="NCBI Taxonomy" id="1259217"/>
    <lineage>
        <taxon>Bacteria</taxon>
        <taxon>Bacillati</taxon>
        <taxon>Actinomycetota</taxon>
        <taxon>Actinomycetes</taxon>
        <taxon>Micrococcales</taxon>
        <taxon>Microbacteriaceae</taxon>
        <taxon>Cryobacterium</taxon>
    </lineage>
</organism>
<evidence type="ECO:0000256" key="4">
    <source>
        <dbReference type="ARBA" id="ARBA00022827"/>
    </source>
</evidence>
<dbReference type="InterPro" id="IPR016169">
    <property type="entry name" value="FAD-bd_PCMH_sub2"/>
</dbReference>
<keyword evidence="5" id="KW-0560">Oxidoreductase</keyword>
<dbReference type="Pfam" id="PF08031">
    <property type="entry name" value="BBE"/>
    <property type="match status" value="1"/>
</dbReference>
<dbReference type="Proteomes" id="UP000237104">
    <property type="component" value="Unassembled WGS sequence"/>
</dbReference>
<comment type="caution">
    <text evidence="7">The sequence shown here is derived from an EMBL/GenBank/DDBJ whole genome shotgun (WGS) entry which is preliminary data.</text>
</comment>
<evidence type="ECO:0000259" key="6">
    <source>
        <dbReference type="PROSITE" id="PS51387"/>
    </source>
</evidence>
<name>A0A2S3Z8H2_9MICO</name>
<dbReference type="PROSITE" id="PS00862">
    <property type="entry name" value="OX2_COVAL_FAD"/>
    <property type="match status" value="1"/>
</dbReference>
<evidence type="ECO:0000256" key="5">
    <source>
        <dbReference type="ARBA" id="ARBA00023002"/>
    </source>
</evidence>
<keyword evidence="3" id="KW-0285">Flavoprotein</keyword>
<dbReference type="InterPro" id="IPR016166">
    <property type="entry name" value="FAD-bd_PCMH"/>
</dbReference>
<dbReference type="RefSeq" id="WP_103431954.1">
    <property type="nucleotide sequence ID" value="NZ_PPXF01000058.1"/>
</dbReference>
<dbReference type="Gene3D" id="3.40.462.20">
    <property type="match status" value="1"/>
</dbReference>
<dbReference type="InterPro" id="IPR050416">
    <property type="entry name" value="FAD-linked_Oxidoreductase"/>
</dbReference>
<evidence type="ECO:0000256" key="2">
    <source>
        <dbReference type="ARBA" id="ARBA00005466"/>
    </source>
</evidence>
<dbReference type="AlphaFoldDB" id="A0A2S3Z8H2"/>
<feature type="domain" description="FAD-binding PCMH-type" evidence="6">
    <location>
        <begin position="47"/>
        <end position="217"/>
    </location>
</feature>
<proteinExistence type="inferred from homology"/>
<reference evidence="7 8" key="1">
    <citation type="submission" date="2018-01" db="EMBL/GenBank/DDBJ databases">
        <title>Cryobacterium sp. nov., from glaciers in China.</title>
        <authorList>
            <person name="Liu Q."/>
            <person name="Xin Y.-H."/>
        </authorList>
    </citation>
    <scope>NUCLEOTIDE SEQUENCE [LARGE SCALE GENOMIC DNA]</scope>
    <source>
        <strain evidence="7 8">TMB1-8</strain>
    </source>
</reference>
<dbReference type="InterPro" id="IPR006094">
    <property type="entry name" value="Oxid_FAD_bind_N"/>
</dbReference>
<evidence type="ECO:0000256" key="1">
    <source>
        <dbReference type="ARBA" id="ARBA00001974"/>
    </source>
</evidence>
<dbReference type="Gene3D" id="3.30.465.10">
    <property type="match status" value="1"/>
</dbReference>
<dbReference type="GO" id="GO:0016491">
    <property type="term" value="F:oxidoreductase activity"/>
    <property type="evidence" value="ECO:0007669"/>
    <property type="project" value="UniProtKB-KW"/>
</dbReference>
<dbReference type="GO" id="GO:0071949">
    <property type="term" value="F:FAD binding"/>
    <property type="evidence" value="ECO:0007669"/>
    <property type="project" value="InterPro"/>
</dbReference>
<dbReference type="SUPFAM" id="SSF56176">
    <property type="entry name" value="FAD-binding/transporter-associated domain-like"/>
    <property type="match status" value="1"/>
</dbReference>
<comment type="cofactor">
    <cofactor evidence="1">
        <name>FAD</name>
        <dbReference type="ChEBI" id="CHEBI:57692"/>
    </cofactor>
</comment>
<dbReference type="InterPro" id="IPR016164">
    <property type="entry name" value="FAD-linked_Oxase-like_C"/>
</dbReference>
<dbReference type="PANTHER" id="PTHR42973:SF39">
    <property type="entry name" value="FAD-BINDING PCMH-TYPE DOMAIN-CONTAINING PROTEIN"/>
    <property type="match status" value="1"/>
</dbReference>
<dbReference type="InterPro" id="IPR016167">
    <property type="entry name" value="FAD-bd_PCMH_sub1"/>
</dbReference>
<evidence type="ECO:0000313" key="8">
    <source>
        <dbReference type="Proteomes" id="UP000237104"/>
    </source>
</evidence>
<dbReference type="Pfam" id="PF01565">
    <property type="entry name" value="FAD_binding_4"/>
    <property type="match status" value="1"/>
</dbReference>
<dbReference type="PROSITE" id="PS51387">
    <property type="entry name" value="FAD_PCMH"/>
    <property type="match status" value="1"/>
</dbReference>
<comment type="similarity">
    <text evidence="2">Belongs to the oxygen-dependent FAD-linked oxidoreductase family.</text>
</comment>
<sequence>MTSSTFPENSTDPRRLVEDLRTDVDADLIVATDPGYDDARRVWNGMIDRRPLLIVRARATGDIAPTLALAARHRLPLAVRSGGHNVAGNGTVDAGIVLDLAALNTVEVDPDARTVRALAGATMADIDRATEPFGLAVPLGVVSATGIAGLTLGGGVGWQTRAYGLTLDAMVAADVVTVAGTSVRASATENPELFWGLRGGGGNFGVVSSFTFRAHPLPARPVTGNFVYPKEQWAATLAAYDEWTRDLPDELTSILSVLVPPPAMGLGAEPLMLLGFAWAGTDTDRAREVIDRMRRAAPPAIEADEPMPWTAWQSAVDGVFPKGVRGYWKNTSFDSLDPAVIDTLLRRGAEQTWLGTAFDIHHMGGAFARVAEDDTPFPNRGARFWLNIYGFWNDPADDAERVSFVREFGAEMAVLGSGGTYVNFLGAESGTDPVAQALAVYGPAKLERLAALKREYDPENLLRLNHNIPTTVTRTGSPGDTATGDTE</sequence>
<dbReference type="SUPFAM" id="SSF55103">
    <property type="entry name" value="FAD-linked oxidases, C-terminal domain"/>
    <property type="match status" value="1"/>
</dbReference>
<dbReference type="Gene3D" id="3.30.43.10">
    <property type="entry name" value="Uridine Diphospho-n-acetylenolpyruvylglucosamine Reductase, domain 2"/>
    <property type="match status" value="1"/>
</dbReference>
<dbReference type="InterPro" id="IPR006093">
    <property type="entry name" value="Oxy_OxRdtase_FAD_BS"/>
</dbReference>
<dbReference type="EMBL" id="PPXF01000058">
    <property type="protein sequence ID" value="POH61830.1"/>
    <property type="molecule type" value="Genomic_DNA"/>
</dbReference>
<keyword evidence="4" id="KW-0274">FAD</keyword>
<dbReference type="OrthoDB" id="9775082at2"/>
<dbReference type="InterPro" id="IPR012951">
    <property type="entry name" value="BBE"/>
</dbReference>
<dbReference type="PANTHER" id="PTHR42973">
    <property type="entry name" value="BINDING OXIDOREDUCTASE, PUTATIVE (AFU_ORTHOLOGUE AFUA_1G17690)-RELATED"/>
    <property type="match status" value="1"/>
</dbReference>
<evidence type="ECO:0000256" key="3">
    <source>
        <dbReference type="ARBA" id="ARBA00022630"/>
    </source>
</evidence>
<dbReference type="InterPro" id="IPR036318">
    <property type="entry name" value="FAD-bd_PCMH-like_sf"/>
</dbReference>
<protein>
    <submittedName>
        <fullName evidence="7">FAD-linked oxidoreductase</fullName>
    </submittedName>
</protein>
<evidence type="ECO:0000313" key="7">
    <source>
        <dbReference type="EMBL" id="POH61830.1"/>
    </source>
</evidence>
<accession>A0A2S3Z8H2</accession>